<protein>
    <submittedName>
        <fullName evidence="2">Unannotated protein</fullName>
    </submittedName>
</protein>
<keyword evidence="1" id="KW-0472">Membrane</keyword>
<feature type="transmembrane region" description="Helical" evidence="1">
    <location>
        <begin position="90"/>
        <end position="111"/>
    </location>
</feature>
<organism evidence="2">
    <name type="scientific">freshwater metagenome</name>
    <dbReference type="NCBI Taxonomy" id="449393"/>
    <lineage>
        <taxon>unclassified sequences</taxon>
        <taxon>metagenomes</taxon>
        <taxon>ecological metagenomes</taxon>
    </lineage>
</organism>
<evidence type="ECO:0000313" key="2">
    <source>
        <dbReference type="EMBL" id="CAB4572825.1"/>
    </source>
</evidence>
<feature type="transmembrane region" description="Helical" evidence="1">
    <location>
        <begin position="58"/>
        <end position="78"/>
    </location>
</feature>
<reference evidence="2" key="1">
    <citation type="submission" date="2020-05" db="EMBL/GenBank/DDBJ databases">
        <authorList>
            <person name="Chiriac C."/>
            <person name="Salcher M."/>
            <person name="Ghai R."/>
            <person name="Kavagutti S V."/>
        </authorList>
    </citation>
    <scope>NUCLEOTIDE SEQUENCE</scope>
</reference>
<evidence type="ECO:0000256" key="1">
    <source>
        <dbReference type="SAM" id="Phobius"/>
    </source>
</evidence>
<feature type="transmembrane region" description="Helical" evidence="1">
    <location>
        <begin position="33"/>
        <end position="51"/>
    </location>
</feature>
<name>A0A6J6EBY2_9ZZZZ</name>
<dbReference type="PANTHER" id="PTHR37309">
    <property type="entry name" value="SLR0284 PROTEIN"/>
    <property type="match status" value="1"/>
</dbReference>
<gene>
    <name evidence="2" type="ORF">UFOPK1747_00074</name>
</gene>
<dbReference type="InterPro" id="IPR007165">
    <property type="entry name" value="Phage_holin_4_2"/>
</dbReference>
<dbReference type="Pfam" id="PF04020">
    <property type="entry name" value="Phage_holin_4_2"/>
    <property type="match status" value="1"/>
</dbReference>
<keyword evidence="1" id="KW-0812">Transmembrane</keyword>
<dbReference type="PANTHER" id="PTHR37309:SF1">
    <property type="entry name" value="SLR0284 PROTEIN"/>
    <property type="match status" value="1"/>
</dbReference>
<proteinExistence type="predicted"/>
<keyword evidence="1" id="KW-1133">Transmembrane helix</keyword>
<accession>A0A6J6EBY2</accession>
<sequence length="116" mass="12664">MRLLVRLIASALAFWAATALIFGITVNGGAWSYLWVALLFGLINGLIGSLLKLFTLPAILLTFGLFSFVINAAMLMLTARWSERLDVTNFWSALGASLIISIISTLLVSIFKKSKI</sequence>
<dbReference type="EMBL" id="CAEZTV010000003">
    <property type="protein sequence ID" value="CAB4572825.1"/>
    <property type="molecule type" value="Genomic_DNA"/>
</dbReference>
<dbReference type="AlphaFoldDB" id="A0A6J6EBY2"/>